<feature type="transmembrane region" description="Helical" evidence="6">
    <location>
        <begin position="43"/>
        <end position="64"/>
    </location>
</feature>
<accession>A0A081CU34</accession>
<dbReference type="Proteomes" id="UP000028701">
    <property type="component" value="Unassembled WGS sequence"/>
</dbReference>
<dbReference type="RefSeq" id="WP_045229771.1">
    <property type="nucleotide sequence ID" value="NZ_BBJU01000010.1"/>
</dbReference>
<keyword evidence="4 6" id="KW-1133">Transmembrane helix</keyword>
<evidence type="ECO:0000256" key="4">
    <source>
        <dbReference type="ARBA" id="ARBA00022989"/>
    </source>
</evidence>
<dbReference type="Pfam" id="PF01810">
    <property type="entry name" value="LysE"/>
    <property type="match status" value="1"/>
</dbReference>
<feature type="transmembrane region" description="Helical" evidence="6">
    <location>
        <begin position="120"/>
        <end position="146"/>
    </location>
</feature>
<dbReference type="AlphaFoldDB" id="A0A081CU34"/>
<name>A0A081CU34_9HYPH</name>
<evidence type="ECO:0000313" key="8">
    <source>
        <dbReference type="Proteomes" id="UP000028701"/>
    </source>
</evidence>
<evidence type="ECO:0000313" key="7">
    <source>
        <dbReference type="EMBL" id="GAK70180.1"/>
    </source>
</evidence>
<keyword evidence="3 6" id="KW-0812">Transmembrane</keyword>
<comment type="subcellular location">
    <subcellularLocation>
        <location evidence="1">Cell membrane</location>
        <topology evidence="1">Multi-pass membrane protein</topology>
    </subcellularLocation>
</comment>
<feature type="transmembrane region" description="Helical" evidence="6">
    <location>
        <begin position="152"/>
        <end position="177"/>
    </location>
</feature>
<sequence length="211" mass="22725">MSSIHSYWPGIMLAFTTYVVSAVSPGPAMLATMGTAMESGRKAGIAMGLGIAASALVWGVLAFLGLSTLLVAYAGILDIIRILGCFYLLYLAWKAFASAFSKYDIDVSLTGKKEYSTINVFLRGCALNLANPKAVLTWVAIIALAIEPNAPVWTILAVLSGTILFSVVFYTLIAILFSTPKMVSVYSRLRRWIDGTLGLVFAFSAYKLARD</sequence>
<feature type="transmembrane region" description="Helical" evidence="6">
    <location>
        <begin position="70"/>
        <end position="93"/>
    </location>
</feature>
<reference evidence="7 8" key="1">
    <citation type="submission" date="2014-08" db="EMBL/GenBank/DDBJ databases">
        <title>Whole genome shotgun sequence of Rhizobium rubi NBRC 13261.</title>
        <authorList>
            <person name="Katano-Makiyama Y."/>
            <person name="Hosoyama A."/>
            <person name="Hashimoto M."/>
            <person name="Hosoyama Y."/>
            <person name="Noguchi M."/>
            <person name="Tsuchikane K."/>
            <person name="Uohara A."/>
            <person name="Ohji S."/>
            <person name="Ichikawa N."/>
            <person name="Kimura A."/>
            <person name="Yamazoe A."/>
            <person name="Fujita N."/>
        </authorList>
    </citation>
    <scope>NUCLEOTIDE SEQUENCE [LARGE SCALE GENOMIC DNA]</scope>
    <source>
        <strain evidence="7 8">NBRC 13261</strain>
    </source>
</reference>
<organism evidence="7 8">
    <name type="scientific">Agrobacterium rubi TR3 = NBRC 13261</name>
    <dbReference type="NCBI Taxonomy" id="1368415"/>
    <lineage>
        <taxon>Bacteria</taxon>
        <taxon>Pseudomonadati</taxon>
        <taxon>Pseudomonadota</taxon>
        <taxon>Alphaproteobacteria</taxon>
        <taxon>Hyphomicrobiales</taxon>
        <taxon>Rhizobiaceae</taxon>
        <taxon>Rhizobium/Agrobacterium group</taxon>
        <taxon>Agrobacterium</taxon>
    </lineage>
</organism>
<comment type="caution">
    <text evidence="7">The sequence shown here is derived from an EMBL/GenBank/DDBJ whole genome shotgun (WGS) entry which is preliminary data.</text>
</comment>
<evidence type="ECO:0008006" key="9">
    <source>
        <dbReference type="Google" id="ProtNLM"/>
    </source>
</evidence>
<dbReference type="EMBL" id="BBJU01000010">
    <property type="protein sequence ID" value="GAK70180.1"/>
    <property type="molecule type" value="Genomic_DNA"/>
</dbReference>
<evidence type="ECO:0000256" key="6">
    <source>
        <dbReference type="SAM" id="Phobius"/>
    </source>
</evidence>
<evidence type="ECO:0000256" key="3">
    <source>
        <dbReference type="ARBA" id="ARBA00022692"/>
    </source>
</evidence>
<dbReference type="OrthoDB" id="7659099at2"/>
<keyword evidence="5 6" id="KW-0472">Membrane</keyword>
<dbReference type="eggNOG" id="COG1280">
    <property type="taxonomic scope" value="Bacteria"/>
</dbReference>
<dbReference type="GO" id="GO:0005886">
    <property type="term" value="C:plasma membrane"/>
    <property type="evidence" value="ECO:0007669"/>
    <property type="project" value="UniProtKB-SubCell"/>
</dbReference>
<evidence type="ECO:0000256" key="5">
    <source>
        <dbReference type="ARBA" id="ARBA00023136"/>
    </source>
</evidence>
<dbReference type="InterPro" id="IPR001123">
    <property type="entry name" value="LeuE-type"/>
</dbReference>
<evidence type="ECO:0000256" key="2">
    <source>
        <dbReference type="ARBA" id="ARBA00022475"/>
    </source>
</evidence>
<dbReference type="PANTHER" id="PTHR30086:SF19">
    <property type="entry name" value="THREONINE EFFLUX PROTEIN"/>
    <property type="match status" value="1"/>
</dbReference>
<feature type="transmembrane region" description="Helical" evidence="6">
    <location>
        <begin position="6"/>
        <end position="31"/>
    </location>
</feature>
<gene>
    <name evidence="7" type="ORF">RRU01S_10_00180</name>
</gene>
<keyword evidence="2" id="KW-1003">Cell membrane</keyword>
<proteinExistence type="predicted"/>
<protein>
    <recommendedName>
        <fullName evidence="9">Amino acid efflux protein</fullName>
    </recommendedName>
</protein>
<evidence type="ECO:0000256" key="1">
    <source>
        <dbReference type="ARBA" id="ARBA00004651"/>
    </source>
</evidence>
<dbReference type="PANTHER" id="PTHR30086">
    <property type="entry name" value="ARGININE EXPORTER PROTEIN ARGO"/>
    <property type="match status" value="1"/>
</dbReference>
<dbReference type="GO" id="GO:0015171">
    <property type="term" value="F:amino acid transmembrane transporter activity"/>
    <property type="evidence" value="ECO:0007669"/>
    <property type="project" value="TreeGrafter"/>
</dbReference>